<dbReference type="STRING" id="574376.BAMA_14610"/>
<name>A0A073JZZ5_9BACI</name>
<comment type="caution">
    <text evidence="2">The sequence shown here is derived from an EMBL/GenBank/DDBJ whole genome shotgun (WGS) entry which is preliminary data.</text>
</comment>
<dbReference type="OrthoDB" id="2866548at2"/>
<gene>
    <name evidence="2" type="ORF">BAMA_14610</name>
</gene>
<organism evidence="2 3">
    <name type="scientific">Bacillus manliponensis</name>
    <dbReference type="NCBI Taxonomy" id="574376"/>
    <lineage>
        <taxon>Bacteria</taxon>
        <taxon>Bacillati</taxon>
        <taxon>Bacillota</taxon>
        <taxon>Bacilli</taxon>
        <taxon>Bacillales</taxon>
        <taxon>Bacillaceae</taxon>
        <taxon>Bacillus</taxon>
        <taxon>Bacillus cereus group</taxon>
    </lineage>
</organism>
<keyword evidence="1" id="KW-0175">Coiled coil</keyword>
<keyword evidence="3" id="KW-1185">Reference proteome</keyword>
<feature type="coiled-coil region" evidence="1">
    <location>
        <begin position="10"/>
        <end position="37"/>
    </location>
</feature>
<feature type="coiled-coil region" evidence="1">
    <location>
        <begin position="79"/>
        <end position="109"/>
    </location>
</feature>
<evidence type="ECO:0000313" key="3">
    <source>
        <dbReference type="Proteomes" id="UP000027822"/>
    </source>
</evidence>
<evidence type="ECO:0000256" key="1">
    <source>
        <dbReference type="SAM" id="Coils"/>
    </source>
</evidence>
<evidence type="ECO:0008006" key="4">
    <source>
        <dbReference type="Google" id="ProtNLM"/>
    </source>
</evidence>
<dbReference type="AlphaFoldDB" id="A0A073JZZ5"/>
<accession>A0A073JZZ5</accession>
<dbReference type="eggNOG" id="ENOG502ZIZN">
    <property type="taxonomic scope" value="Bacteria"/>
</dbReference>
<proteinExistence type="predicted"/>
<evidence type="ECO:0000313" key="2">
    <source>
        <dbReference type="EMBL" id="KEK20639.1"/>
    </source>
</evidence>
<sequence length="135" mass="16534">MNKQQYNTIMWKIEQEKEQILKEIHELTEEKRSIEKKKEYDRYVVTSRSMLKTGMHVSAGMLSSHTFSPERMEEWNRKIEKINSFIQKNENLLEQMKEKERVIENMFQENTRLFLKQEEQREEKQLLDLKMCMNG</sequence>
<dbReference type="Proteomes" id="UP000027822">
    <property type="component" value="Unassembled WGS sequence"/>
</dbReference>
<dbReference type="EMBL" id="JOTN01000003">
    <property type="protein sequence ID" value="KEK20639.1"/>
    <property type="molecule type" value="Genomic_DNA"/>
</dbReference>
<dbReference type="RefSeq" id="WP_034636891.1">
    <property type="nucleotide sequence ID" value="NZ_CBCSJC010000028.1"/>
</dbReference>
<protein>
    <recommendedName>
        <fullName evidence="4">Cytoplasmic protein</fullName>
    </recommendedName>
</protein>
<reference evidence="2 3" key="1">
    <citation type="submission" date="2014-06" db="EMBL/GenBank/DDBJ databases">
        <title>Draft genome sequence of Bacillus manliponensis JCM 15802 (MCCC 1A00708).</title>
        <authorList>
            <person name="Lai Q."/>
            <person name="Liu Y."/>
            <person name="Shao Z."/>
        </authorList>
    </citation>
    <scope>NUCLEOTIDE SEQUENCE [LARGE SCALE GENOMIC DNA]</scope>
    <source>
        <strain evidence="2 3">JCM 15802</strain>
    </source>
</reference>